<dbReference type="AlphaFoldDB" id="A0A9P7ZTW0"/>
<dbReference type="InterPro" id="IPR005829">
    <property type="entry name" value="Sugar_transporter_CS"/>
</dbReference>
<dbReference type="PROSITE" id="PS50850">
    <property type="entry name" value="MFS"/>
    <property type="match status" value="1"/>
</dbReference>
<evidence type="ECO:0000313" key="10">
    <source>
        <dbReference type="EMBL" id="KAG9258011.1"/>
    </source>
</evidence>
<accession>A0A9P7ZTW0</accession>
<feature type="transmembrane region" description="Helical" evidence="8">
    <location>
        <begin position="383"/>
        <end position="402"/>
    </location>
</feature>
<dbReference type="InterPro" id="IPR005828">
    <property type="entry name" value="MFS_sugar_transport-like"/>
</dbReference>
<dbReference type="GO" id="GO:0005351">
    <property type="term" value="F:carbohydrate:proton symporter activity"/>
    <property type="evidence" value="ECO:0007669"/>
    <property type="project" value="TreeGrafter"/>
</dbReference>
<evidence type="ECO:0000256" key="6">
    <source>
        <dbReference type="ARBA" id="ARBA00023136"/>
    </source>
</evidence>
<feature type="domain" description="Major facilitator superfamily (MFS) profile" evidence="9">
    <location>
        <begin position="65"/>
        <end position="508"/>
    </location>
</feature>
<keyword evidence="6 8" id="KW-0472">Membrane</keyword>
<dbReference type="Pfam" id="PF00083">
    <property type="entry name" value="Sugar_tr"/>
    <property type="match status" value="1"/>
</dbReference>
<dbReference type="Gene3D" id="1.20.1250.20">
    <property type="entry name" value="MFS general substrate transporter like domains"/>
    <property type="match status" value="1"/>
</dbReference>
<dbReference type="OrthoDB" id="6612291at2759"/>
<evidence type="ECO:0000256" key="7">
    <source>
        <dbReference type="RuleBase" id="RU003346"/>
    </source>
</evidence>
<proteinExistence type="inferred from homology"/>
<comment type="subcellular location">
    <subcellularLocation>
        <location evidence="1">Membrane</location>
        <topology evidence="1">Multi-pass membrane protein</topology>
    </subcellularLocation>
</comment>
<evidence type="ECO:0000259" key="9">
    <source>
        <dbReference type="PROSITE" id="PS50850"/>
    </source>
</evidence>
<comment type="similarity">
    <text evidence="2 7">Belongs to the major facilitator superfamily. Sugar transporter (TC 2.A.1.1) family.</text>
</comment>
<reference evidence="10" key="1">
    <citation type="journal article" date="2021" name="IMA Fungus">
        <title>Genomic characterization of three marine fungi, including Emericellopsis atlantica sp. nov. with signatures of a generalist lifestyle and marine biomass degradation.</title>
        <authorList>
            <person name="Hagestad O.C."/>
            <person name="Hou L."/>
            <person name="Andersen J.H."/>
            <person name="Hansen E.H."/>
            <person name="Altermark B."/>
            <person name="Li C."/>
            <person name="Kuhnert E."/>
            <person name="Cox R.J."/>
            <person name="Crous P.W."/>
            <person name="Spatafora J.W."/>
            <person name="Lail K."/>
            <person name="Amirebrahimi M."/>
            <person name="Lipzen A."/>
            <person name="Pangilinan J."/>
            <person name="Andreopoulos W."/>
            <person name="Hayes R.D."/>
            <person name="Ng V."/>
            <person name="Grigoriev I.V."/>
            <person name="Jackson S.A."/>
            <person name="Sutton T.D.S."/>
            <person name="Dobson A.D.W."/>
            <person name="Rama T."/>
        </authorList>
    </citation>
    <scope>NUCLEOTIDE SEQUENCE</scope>
    <source>
        <strain evidence="10">TS7</strain>
    </source>
</reference>
<dbReference type="InterPro" id="IPR003663">
    <property type="entry name" value="Sugar/inositol_transpt"/>
</dbReference>
<evidence type="ECO:0000256" key="8">
    <source>
        <dbReference type="SAM" id="Phobius"/>
    </source>
</evidence>
<evidence type="ECO:0000256" key="2">
    <source>
        <dbReference type="ARBA" id="ARBA00010992"/>
    </source>
</evidence>
<dbReference type="GeneID" id="70296412"/>
<evidence type="ECO:0000256" key="3">
    <source>
        <dbReference type="ARBA" id="ARBA00022448"/>
    </source>
</evidence>
<dbReference type="EMBL" id="MU251244">
    <property type="protein sequence ID" value="KAG9258011.1"/>
    <property type="molecule type" value="Genomic_DNA"/>
</dbReference>
<dbReference type="FunFam" id="1.20.1250.20:FF:000078">
    <property type="entry name" value="MFS maltose transporter, putative"/>
    <property type="match status" value="1"/>
</dbReference>
<organism evidence="10 11">
    <name type="scientific">Emericellopsis atlantica</name>
    <dbReference type="NCBI Taxonomy" id="2614577"/>
    <lineage>
        <taxon>Eukaryota</taxon>
        <taxon>Fungi</taxon>
        <taxon>Dikarya</taxon>
        <taxon>Ascomycota</taxon>
        <taxon>Pezizomycotina</taxon>
        <taxon>Sordariomycetes</taxon>
        <taxon>Hypocreomycetidae</taxon>
        <taxon>Hypocreales</taxon>
        <taxon>Bionectriaceae</taxon>
        <taxon>Emericellopsis</taxon>
    </lineage>
</organism>
<evidence type="ECO:0000256" key="1">
    <source>
        <dbReference type="ARBA" id="ARBA00004141"/>
    </source>
</evidence>
<feature type="transmembrane region" description="Helical" evidence="8">
    <location>
        <begin position="414"/>
        <end position="436"/>
    </location>
</feature>
<dbReference type="RefSeq" id="XP_046121935.1">
    <property type="nucleotide sequence ID" value="XM_046265509.1"/>
</dbReference>
<evidence type="ECO:0000313" key="11">
    <source>
        <dbReference type="Proteomes" id="UP000887229"/>
    </source>
</evidence>
<evidence type="ECO:0000256" key="5">
    <source>
        <dbReference type="ARBA" id="ARBA00022989"/>
    </source>
</evidence>
<dbReference type="GO" id="GO:0016020">
    <property type="term" value="C:membrane"/>
    <property type="evidence" value="ECO:0007669"/>
    <property type="project" value="UniProtKB-SubCell"/>
</dbReference>
<keyword evidence="11" id="KW-1185">Reference proteome</keyword>
<protein>
    <submittedName>
        <fullName evidence="10">MFS transporter</fullName>
    </submittedName>
</protein>
<dbReference type="InterPro" id="IPR036259">
    <property type="entry name" value="MFS_trans_sf"/>
</dbReference>
<feature type="transmembrane region" description="Helical" evidence="8">
    <location>
        <begin position="141"/>
        <end position="159"/>
    </location>
</feature>
<keyword evidence="4 8" id="KW-0812">Transmembrane</keyword>
<dbReference type="InterPro" id="IPR050360">
    <property type="entry name" value="MFS_Sugar_Transporters"/>
</dbReference>
<feature type="transmembrane region" description="Helical" evidence="8">
    <location>
        <begin position="355"/>
        <end position="374"/>
    </location>
</feature>
<dbReference type="SUPFAM" id="SSF103473">
    <property type="entry name" value="MFS general substrate transporter"/>
    <property type="match status" value="1"/>
</dbReference>
<feature type="transmembrane region" description="Helical" evidence="8">
    <location>
        <begin position="457"/>
        <end position="474"/>
    </location>
</feature>
<sequence length="558" mass="62257">MATVGEKAERHGSLDATEAKADHIPVVSTMDGFESRATAARAANDEEHETTIRAGLEIHRKAVTWSLVISMSIIMEGYDTNLIGNFFAYPAFKEQFGVEIEPGVFQLQGQWQSALNSVATAGCIIGAFLNGFLIDRFGFRSTFLVSMAFMIAFIFLSFLGKTVLIQTVGQALCGIPWGVFATIGPAYASEVLPLALRPYLTAYTNICFCIGQLFSSAVLKGLVGHADQWSYRIPFAIQWLWPAPLMLAAWFMPESPWWLTRNAKYEEAERTVLRISNVSQEQAKNKIAMMVRTNQIEQDMVEGSSYLDCFRGPNARRTEIACMVFAGQVLSGSSFAYSATYFFEQAGMTSEMASNLGLVGTGIAFCGTVFSWFLMNKFGRRKLYIAGMMAMITALCVIGVLQVPNHDKIPSLRWVQSALCICWLLSFSLTVGPVGWTIPAEVSSTRLRSQNICLARNAYYIAQLIANVIQPYFMNPTELNWKRFTGFFWMGTASLTLLWAFFRLAETKGRTFEELDVMFGDRVPTRKFGSYVVDAYHDVTIQEQKAVDVQAMHDTDKV</sequence>
<keyword evidence="5 8" id="KW-1133">Transmembrane helix</keyword>
<feature type="transmembrane region" description="Helical" evidence="8">
    <location>
        <begin position="320"/>
        <end position="343"/>
    </location>
</feature>
<dbReference type="NCBIfam" id="TIGR00879">
    <property type="entry name" value="SP"/>
    <property type="match status" value="1"/>
</dbReference>
<dbReference type="Proteomes" id="UP000887229">
    <property type="component" value="Unassembled WGS sequence"/>
</dbReference>
<dbReference type="PROSITE" id="PS00217">
    <property type="entry name" value="SUGAR_TRANSPORT_2"/>
    <property type="match status" value="1"/>
</dbReference>
<dbReference type="InterPro" id="IPR020846">
    <property type="entry name" value="MFS_dom"/>
</dbReference>
<dbReference type="PANTHER" id="PTHR48022">
    <property type="entry name" value="PLASTIDIC GLUCOSE TRANSPORTER 4"/>
    <property type="match status" value="1"/>
</dbReference>
<comment type="caution">
    <text evidence="10">The sequence shown here is derived from an EMBL/GenBank/DDBJ whole genome shotgun (WGS) entry which is preliminary data.</text>
</comment>
<keyword evidence="3 7" id="KW-0813">Transport</keyword>
<feature type="transmembrane region" description="Helical" evidence="8">
    <location>
        <begin position="486"/>
        <end position="505"/>
    </location>
</feature>
<evidence type="ECO:0000256" key="4">
    <source>
        <dbReference type="ARBA" id="ARBA00022692"/>
    </source>
</evidence>
<gene>
    <name evidence="10" type="ORF">F5Z01DRAFT_679320</name>
</gene>
<name>A0A9P7ZTW0_9HYPO</name>
<feature type="transmembrane region" description="Helical" evidence="8">
    <location>
        <begin position="165"/>
        <end position="188"/>
    </location>
</feature>
<dbReference type="PANTHER" id="PTHR48022:SF83">
    <property type="entry name" value="MAJOR FACILITATOR SUPERFAMILY (MFS) PROFILE DOMAIN-CONTAINING PROTEIN"/>
    <property type="match status" value="1"/>
</dbReference>